<dbReference type="Proteomes" id="UP000827976">
    <property type="component" value="Chromosome 13"/>
</dbReference>
<comment type="caution">
    <text evidence="1">The sequence shown here is derived from an EMBL/GenBank/DDBJ whole genome shotgun (WGS) entry which is preliminary data.</text>
</comment>
<name>A0ACB7UWX9_DIOAL</name>
<gene>
    <name evidence="1" type="ORF">IHE45_13G020600</name>
</gene>
<proteinExistence type="predicted"/>
<evidence type="ECO:0000313" key="1">
    <source>
        <dbReference type="EMBL" id="KAH7665243.1"/>
    </source>
</evidence>
<organism evidence="1 2">
    <name type="scientific">Dioscorea alata</name>
    <name type="common">Purple yam</name>
    <dbReference type="NCBI Taxonomy" id="55571"/>
    <lineage>
        <taxon>Eukaryota</taxon>
        <taxon>Viridiplantae</taxon>
        <taxon>Streptophyta</taxon>
        <taxon>Embryophyta</taxon>
        <taxon>Tracheophyta</taxon>
        <taxon>Spermatophyta</taxon>
        <taxon>Magnoliopsida</taxon>
        <taxon>Liliopsida</taxon>
        <taxon>Dioscoreales</taxon>
        <taxon>Dioscoreaceae</taxon>
        <taxon>Dioscorea</taxon>
    </lineage>
</organism>
<keyword evidence="2" id="KW-1185">Reference proteome</keyword>
<sequence length="559" mass="63291">MNQTLSQIIITNTSMTSSSLQDLIDVSISVFGPSHLLLLLTQFQHFIDTGLCNTLIKSYTHSAKHLHSILVYTQMRKIGVLPDLFTFPPLIKSVAQVNLKHLGMSIHGCAVKFGACHDVFTNTAIVHMYAILACISDACQVFDGMPERNSVTWNAMITGFVHNRRFKEAHELFNEMRRSGVEMGEVTMVNALSACAHLGALSQGVWIHNYIKHQGLRVNVFVGTTLIDMYMKCGVVNKAVEVFTMMRLKNVYTWNALISGFAMNGKGEAALEAFDMMIKEEKTKPDDVTLLGVLCACCHQGLVDVGRMLFINMERKFGVRRRVEHYGCMVDLLGRVGFLEEAHELIKTMPMKADAVIWRALLAACRIHGDTQLGKLVVGNLLQIEPENAENYVLLANILVRDQRWNEIGKVRAMLNQRRIKKVPGCSSIEIDNVVYEFVAASRFEKETMDEIYKTLEEVGRKLKVAGYVADTELVSYDLVEEEKEETLMHHSEKLALAFGMLRTQQNCTIRIVKNLRVCKDCHSFLKLVSKVYKREIVVRDRNRFHHFGGGVCSCRDYW</sequence>
<evidence type="ECO:0000313" key="2">
    <source>
        <dbReference type="Proteomes" id="UP000827976"/>
    </source>
</evidence>
<dbReference type="EMBL" id="CM037023">
    <property type="protein sequence ID" value="KAH7665243.1"/>
    <property type="molecule type" value="Genomic_DNA"/>
</dbReference>
<accession>A0ACB7UWX9</accession>
<protein>
    <submittedName>
        <fullName evidence="1">TPR-like protein</fullName>
    </submittedName>
</protein>
<reference evidence="2" key="1">
    <citation type="journal article" date="2022" name="Nat. Commun.">
        <title>Chromosome evolution and the genetic basis of agronomically important traits in greater yam.</title>
        <authorList>
            <person name="Bredeson J.V."/>
            <person name="Lyons J.B."/>
            <person name="Oniyinde I.O."/>
            <person name="Okereke N.R."/>
            <person name="Kolade O."/>
            <person name="Nnabue I."/>
            <person name="Nwadili C.O."/>
            <person name="Hribova E."/>
            <person name="Parker M."/>
            <person name="Nwogha J."/>
            <person name="Shu S."/>
            <person name="Carlson J."/>
            <person name="Kariba R."/>
            <person name="Muthemba S."/>
            <person name="Knop K."/>
            <person name="Barton G.J."/>
            <person name="Sherwood A.V."/>
            <person name="Lopez-Montes A."/>
            <person name="Asiedu R."/>
            <person name="Jamnadass R."/>
            <person name="Muchugi A."/>
            <person name="Goodstein D."/>
            <person name="Egesi C.N."/>
            <person name="Featherston J."/>
            <person name="Asfaw A."/>
            <person name="Simpson G.G."/>
            <person name="Dolezel J."/>
            <person name="Hendre P.S."/>
            <person name="Van Deynze A."/>
            <person name="Kumar P.L."/>
            <person name="Obidiegwu J.E."/>
            <person name="Bhattacharjee R."/>
            <person name="Rokhsar D.S."/>
        </authorList>
    </citation>
    <scope>NUCLEOTIDE SEQUENCE [LARGE SCALE GENOMIC DNA]</scope>
    <source>
        <strain evidence="2">cv. TDa95/00328</strain>
    </source>
</reference>